<evidence type="ECO:0000313" key="2">
    <source>
        <dbReference type="EMBL" id="MFC4836779.1"/>
    </source>
</evidence>
<evidence type="ECO:0000313" key="3">
    <source>
        <dbReference type="Proteomes" id="UP001595909"/>
    </source>
</evidence>
<dbReference type="PROSITE" id="PS50994">
    <property type="entry name" value="INTEGRASE"/>
    <property type="match status" value="1"/>
</dbReference>
<dbReference type="PANTHER" id="PTHR35004">
    <property type="entry name" value="TRANSPOSASE RV3428C-RELATED"/>
    <property type="match status" value="1"/>
</dbReference>
<dbReference type="SUPFAM" id="SSF53098">
    <property type="entry name" value="Ribonuclease H-like"/>
    <property type="match status" value="1"/>
</dbReference>
<feature type="non-terminal residue" evidence="2">
    <location>
        <position position="1"/>
    </location>
</feature>
<accession>A0ABV9RRA8</accession>
<comment type="caution">
    <text evidence="2">The sequence shown here is derived from an EMBL/GenBank/DDBJ whole genome shotgun (WGS) entry which is preliminary data.</text>
</comment>
<evidence type="ECO:0000259" key="1">
    <source>
        <dbReference type="PROSITE" id="PS50994"/>
    </source>
</evidence>
<dbReference type="RefSeq" id="WP_345333037.1">
    <property type="nucleotide sequence ID" value="NZ_BAABHN010000071.1"/>
</dbReference>
<organism evidence="2 3">
    <name type="scientific">Actinomycetospora chibensis</name>
    <dbReference type="NCBI Taxonomy" id="663606"/>
    <lineage>
        <taxon>Bacteria</taxon>
        <taxon>Bacillati</taxon>
        <taxon>Actinomycetota</taxon>
        <taxon>Actinomycetes</taxon>
        <taxon>Pseudonocardiales</taxon>
        <taxon>Pseudonocardiaceae</taxon>
        <taxon>Actinomycetospora</taxon>
    </lineage>
</organism>
<dbReference type="Proteomes" id="UP001595909">
    <property type="component" value="Unassembled WGS sequence"/>
</dbReference>
<feature type="domain" description="Integrase catalytic" evidence="1">
    <location>
        <begin position="70"/>
        <end position="248"/>
    </location>
</feature>
<dbReference type="Gene3D" id="3.30.420.10">
    <property type="entry name" value="Ribonuclease H-like superfamily/Ribonuclease H"/>
    <property type="match status" value="1"/>
</dbReference>
<dbReference type="InterPro" id="IPR001584">
    <property type="entry name" value="Integrase_cat-core"/>
</dbReference>
<protein>
    <submittedName>
        <fullName evidence="2">DDE-type integrase/transposase/recombinase</fullName>
    </submittedName>
</protein>
<name>A0ABV9RRA8_9PSEU</name>
<dbReference type="InterPro" id="IPR036397">
    <property type="entry name" value="RNaseH_sf"/>
</dbReference>
<dbReference type="PANTHER" id="PTHR35004:SF7">
    <property type="entry name" value="INTEGRASE PROTEIN"/>
    <property type="match status" value="1"/>
</dbReference>
<feature type="non-terminal residue" evidence="2">
    <location>
        <position position="334"/>
    </location>
</feature>
<reference evidence="3" key="1">
    <citation type="journal article" date="2019" name="Int. J. Syst. Evol. Microbiol.">
        <title>The Global Catalogue of Microorganisms (GCM) 10K type strain sequencing project: providing services to taxonomists for standard genome sequencing and annotation.</title>
        <authorList>
            <consortium name="The Broad Institute Genomics Platform"/>
            <consortium name="The Broad Institute Genome Sequencing Center for Infectious Disease"/>
            <person name="Wu L."/>
            <person name="Ma J."/>
        </authorList>
    </citation>
    <scope>NUCLEOTIDE SEQUENCE [LARGE SCALE GENOMIC DNA]</scope>
    <source>
        <strain evidence="3">CCUG 50347</strain>
    </source>
</reference>
<dbReference type="Pfam" id="PF13683">
    <property type="entry name" value="rve_3"/>
    <property type="match status" value="1"/>
</dbReference>
<sequence>SPQVVELVLRLRKQLVEQGLDAGAHTICWHLREHHQHVVSAATVWRILNRHGQIVPAPNKRPRSSYLRFEAELPNQMWQTDFTHYRLPGRRTPGSDVEVLNFLDDHSRYLLASVAAPRVTGALVVEVFRAAIACHGAPTSVLSDNGMVFTTRFAGGRARAKTRNGFETELARLGIEQKNSAPNHPQTCGKVERLHQTQKRWLHAQPDQPTTITALQVLLERFTDEYNTRRPHRSLARRTPAAAYLARPKATPGGLAPAADFRVRRDRVDTSGVVTLRFHGRLHHIGIGRAHARTHVLLLVQDRDIRVVNATTGDLIRELTLDPSRDYQPLRNSP</sequence>
<dbReference type="EMBL" id="JBHSIM010000071">
    <property type="protein sequence ID" value="MFC4836779.1"/>
    <property type="molecule type" value="Genomic_DNA"/>
</dbReference>
<keyword evidence="3" id="KW-1185">Reference proteome</keyword>
<proteinExistence type="predicted"/>
<dbReference type="InterPro" id="IPR012337">
    <property type="entry name" value="RNaseH-like_sf"/>
</dbReference>
<gene>
    <name evidence="2" type="ORF">ACFPEL_30560</name>
</gene>